<sequence length="385" mass="43399">MNYILFLLKKVFKNKITYIPLFILSILTIGMLILNANEAKRNNIESYVENNLTQDTIGLEQAQNFLKQTNLSSEDKESGDLNLEKFTNNVASDKEALNNIKKKNWSKAYENLLKPLTYEINAIESGKALFSEAETNYLKHDYMMFKELKKRNLSYENSNFPTKGINYTVFVMQLLFPVLLSLTIIFILSSLFSSSYYEKINTLLLLPNGKIETLFLNLTSGIIISTFIVTFSIAFPFILGTAFFGLGSSNYPIVSYTLSNHSIYFQSVSNVVLPSLILEIISFTFITSLVYLIANIIREKLATLFVSSIVVVGTLLSVNVIAPAQKIAHLLPTTYLNSVSVVTGEYAYKLNNPSISFNQGIYTLLTFLLITITLNILVTGYIKKH</sequence>
<feature type="transmembrane region" description="Helical" evidence="1">
    <location>
        <begin position="301"/>
        <end position="322"/>
    </location>
</feature>
<evidence type="ECO:0000313" key="2">
    <source>
        <dbReference type="EMBL" id="UYT10335.1"/>
    </source>
</evidence>
<dbReference type="Proteomes" id="UP001164042">
    <property type="component" value="Chromosome"/>
</dbReference>
<evidence type="ECO:0000256" key="1">
    <source>
        <dbReference type="SAM" id="Phobius"/>
    </source>
</evidence>
<proteinExistence type="predicted"/>
<organism evidence="2 3">
    <name type="scientific">Lactococcus garvieae</name>
    <dbReference type="NCBI Taxonomy" id="1363"/>
    <lineage>
        <taxon>Bacteria</taxon>
        <taxon>Bacillati</taxon>
        <taxon>Bacillota</taxon>
        <taxon>Bacilli</taxon>
        <taxon>Lactobacillales</taxon>
        <taxon>Streptococcaceae</taxon>
        <taxon>Lactococcus</taxon>
    </lineage>
</organism>
<dbReference type="AlphaFoldDB" id="A0AA46YQV4"/>
<feature type="transmembrane region" description="Helical" evidence="1">
    <location>
        <begin position="16"/>
        <end position="34"/>
    </location>
</feature>
<evidence type="ECO:0000313" key="3">
    <source>
        <dbReference type="Proteomes" id="UP001164042"/>
    </source>
</evidence>
<feature type="transmembrane region" description="Helical" evidence="1">
    <location>
        <begin position="361"/>
        <end position="382"/>
    </location>
</feature>
<reference evidence="2" key="1">
    <citation type="submission" date="2022-10" db="EMBL/GenBank/DDBJ databases">
        <title>Genome assembly of Lactococcus garvieae isolates from cricket gut.</title>
        <authorList>
            <person name="Luecke A.R."/>
            <person name="Brown A.M.V."/>
            <person name="Wakeman C.A."/>
        </authorList>
    </citation>
    <scope>NUCLEOTIDE SEQUENCE</scope>
    <source>
        <strain evidence="2">Alexii-11_2</strain>
    </source>
</reference>
<feature type="transmembrane region" description="Helical" evidence="1">
    <location>
        <begin position="214"/>
        <end position="239"/>
    </location>
</feature>
<accession>A0AA46YQV4</accession>
<dbReference type="EMBL" id="CP109635">
    <property type="protein sequence ID" value="UYT10335.1"/>
    <property type="molecule type" value="Genomic_DNA"/>
</dbReference>
<dbReference type="RefSeq" id="WP_264308189.1">
    <property type="nucleotide sequence ID" value="NZ_CP109635.1"/>
</dbReference>
<keyword evidence="1" id="KW-1133">Transmembrane helix</keyword>
<protein>
    <submittedName>
        <fullName evidence="2">Uncharacterized protein</fullName>
    </submittedName>
</protein>
<keyword evidence="1" id="KW-0472">Membrane</keyword>
<keyword evidence="1" id="KW-0812">Transmembrane</keyword>
<name>A0AA46YQV4_9LACT</name>
<gene>
    <name evidence="2" type="ORF">OF801_10405</name>
</gene>
<feature type="transmembrane region" description="Helical" evidence="1">
    <location>
        <begin position="271"/>
        <end position="294"/>
    </location>
</feature>
<feature type="transmembrane region" description="Helical" evidence="1">
    <location>
        <begin position="167"/>
        <end position="193"/>
    </location>
</feature>